<gene>
    <name evidence="3" type="ORF">SAMN05444370_101377</name>
</gene>
<feature type="signal peptide" evidence="2">
    <location>
        <begin position="1"/>
        <end position="20"/>
    </location>
</feature>
<dbReference type="EMBL" id="FNQM01000001">
    <property type="protein sequence ID" value="SDZ79318.1"/>
    <property type="molecule type" value="Genomic_DNA"/>
</dbReference>
<dbReference type="SMART" id="SM00028">
    <property type="entry name" value="TPR"/>
    <property type="match status" value="1"/>
</dbReference>
<feature type="repeat" description="TPR" evidence="1">
    <location>
        <begin position="68"/>
        <end position="101"/>
    </location>
</feature>
<dbReference type="RefSeq" id="WP_093247810.1">
    <property type="nucleotide sequence ID" value="NZ_FNQM01000001.1"/>
</dbReference>
<evidence type="ECO:0000313" key="4">
    <source>
        <dbReference type="Proteomes" id="UP000198703"/>
    </source>
</evidence>
<dbReference type="AlphaFoldDB" id="A0A1H3VZ42"/>
<evidence type="ECO:0000256" key="1">
    <source>
        <dbReference type="PROSITE-ProRule" id="PRU00339"/>
    </source>
</evidence>
<keyword evidence="1" id="KW-0802">TPR repeat</keyword>
<protein>
    <submittedName>
        <fullName evidence="3">Tetratricopeptide repeat-containing protein</fullName>
    </submittedName>
</protein>
<evidence type="ECO:0000313" key="3">
    <source>
        <dbReference type="EMBL" id="SDZ79318.1"/>
    </source>
</evidence>
<reference evidence="3 4" key="1">
    <citation type="submission" date="2016-10" db="EMBL/GenBank/DDBJ databases">
        <authorList>
            <person name="de Groot N.N."/>
        </authorList>
    </citation>
    <scope>NUCLEOTIDE SEQUENCE [LARGE SCALE GENOMIC DNA]</scope>
    <source>
        <strain evidence="3 4">DSM 15345</strain>
    </source>
</reference>
<evidence type="ECO:0000256" key="2">
    <source>
        <dbReference type="SAM" id="SignalP"/>
    </source>
</evidence>
<dbReference type="STRING" id="89524.SAMN05444370_101377"/>
<dbReference type="Gene3D" id="1.25.40.10">
    <property type="entry name" value="Tetratricopeptide repeat domain"/>
    <property type="match status" value="1"/>
</dbReference>
<dbReference type="SUPFAM" id="SSF48452">
    <property type="entry name" value="TPR-like"/>
    <property type="match status" value="1"/>
</dbReference>
<dbReference type="PROSITE" id="PS50005">
    <property type="entry name" value="TPR"/>
    <property type="match status" value="1"/>
</dbReference>
<proteinExistence type="predicted"/>
<accession>A0A1H3VZ42</accession>
<dbReference type="InterPro" id="IPR019734">
    <property type="entry name" value="TPR_rpt"/>
</dbReference>
<keyword evidence="2" id="KW-0732">Signal</keyword>
<sequence>MNRTPLFALAFALMAAAAAAVPSSLPPFGPGSPPELELRAAREAIERTDWPAAEKILRRLDAAEPETPEVLSLLGFALRKQGRLGAAEAAYMMALSLEPEHRGALEYYGELRLQRGDIAGAERLLARLVDVCLYGCAERDDLARAIREARAAADPESDP</sequence>
<name>A0A1H3VZ42_9RHOB</name>
<dbReference type="Proteomes" id="UP000198703">
    <property type="component" value="Unassembled WGS sequence"/>
</dbReference>
<dbReference type="OrthoDB" id="8592798at2"/>
<organism evidence="3 4">
    <name type="scientific">Rubrimonas cliftonensis</name>
    <dbReference type="NCBI Taxonomy" id="89524"/>
    <lineage>
        <taxon>Bacteria</taxon>
        <taxon>Pseudomonadati</taxon>
        <taxon>Pseudomonadota</taxon>
        <taxon>Alphaproteobacteria</taxon>
        <taxon>Rhodobacterales</taxon>
        <taxon>Paracoccaceae</taxon>
        <taxon>Rubrimonas</taxon>
    </lineage>
</organism>
<keyword evidence="4" id="KW-1185">Reference proteome</keyword>
<dbReference type="InterPro" id="IPR011990">
    <property type="entry name" value="TPR-like_helical_dom_sf"/>
</dbReference>
<feature type="chain" id="PRO_5011604378" evidence="2">
    <location>
        <begin position="21"/>
        <end position="159"/>
    </location>
</feature>